<dbReference type="Proteomes" id="UP000022910">
    <property type="component" value="Unassembled WGS sequence"/>
</dbReference>
<evidence type="ECO:0000256" key="1">
    <source>
        <dbReference type="SAM" id="MobiDB-lite"/>
    </source>
</evidence>
<dbReference type="PROSITE" id="PS50097">
    <property type="entry name" value="BTB"/>
    <property type="match status" value="1"/>
</dbReference>
<organism evidence="3 4">
    <name type="scientific">Rhizophagus irregularis (strain DAOM 197198w)</name>
    <name type="common">Glomus intraradices</name>
    <dbReference type="NCBI Taxonomy" id="1432141"/>
    <lineage>
        <taxon>Eukaryota</taxon>
        <taxon>Fungi</taxon>
        <taxon>Fungi incertae sedis</taxon>
        <taxon>Mucoromycota</taxon>
        <taxon>Glomeromycotina</taxon>
        <taxon>Glomeromycetes</taxon>
        <taxon>Glomerales</taxon>
        <taxon>Glomeraceae</taxon>
        <taxon>Rhizophagus</taxon>
    </lineage>
</organism>
<dbReference type="InterPro" id="IPR008974">
    <property type="entry name" value="TRAF-like"/>
</dbReference>
<dbReference type="CDD" id="cd00121">
    <property type="entry name" value="MATH"/>
    <property type="match status" value="1"/>
</dbReference>
<dbReference type="EMBL" id="JEMT01028070">
    <property type="protein sequence ID" value="EXX55632.1"/>
    <property type="molecule type" value="Genomic_DNA"/>
</dbReference>
<feature type="compositionally biased region" description="Low complexity" evidence="1">
    <location>
        <begin position="237"/>
        <end position="250"/>
    </location>
</feature>
<feature type="domain" description="BTB" evidence="2">
    <location>
        <begin position="169"/>
        <end position="313"/>
    </location>
</feature>
<gene>
    <name evidence="3" type="ORF">RirG_223660</name>
</gene>
<dbReference type="Pfam" id="PF00651">
    <property type="entry name" value="BTB"/>
    <property type="match status" value="2"/>
</dbReference>
<evidence type="ECO:0000313" key="3">
    <source>
        <dbReference type="EMBL" id="EXX55632.1"/>
    </source>
</evidence>
<dbReference type="STRING" id="1432141.A0A015IER9"/>
<feature type="region of interest" description="Disordered" evidence="1">
    <location>
        <begin position="211"/>
        <end position="271"/>
    </location>
</feature>
<dbReference type="CDD" id="cd14733">
    <property type="entry name" value="BACK"/>
    <property type="match status" value="1"/>
</dbReference>
<accession>A0A015IER9</accession>
<protein>
    <recommendedName>
        <fullName evidence="2">BTB domain-containing protein</fullName>
    </recommendedName>
</protein>
<dbReference type="InterPro" id="IPR002083">
    <property type="entry name" value="MATH/TRAF_dom"/>
</dbReference>
<dbReference type="InterPro" id="IPR000210">
    <property type="entry name" value="BTB/POZ_dom"/>
</dbReference>
<feature type="compositionally biased region" description="Low complexity" evidence="1">
    <location>
        <begin position="216"/>
        <end position="226"/>
    </location>
</feature>
<keyword evidence="4" id="KW-1185">Reference proteome</keyword>
<dbReference type="PANTHER" id="PTHR24413">
    <property type="entry name" value="SPECKLE-TYPE POZ PROTEIN"/>
    <property type="match status" value="1"/>
</dbReference>
<comment type="caution">
    <text evidence="3">The sequence shown here is derived from an EMBL/GenBank/DDBJ whole genome shotgun (WGS) entry which is preliminary data.</text>
</comment>
<reference evidence="3 4" key="1">
    <citation type="submission" date="2014-02" db="EMBL/GenBank/DDBJ databases">
        <title>Single nucleus genome sequencing reveals high similarity among nuclei of an endomycorrhizal fungus.</title>
        <authorList>
            <person name="Lin K."/>
            <person name="Geurts R."/>
            <person name="Zhang Z."/>
            <person name="Limpens E."/>
            <person name="Saunders D.G."/>
            <person name="Mu D."/>
            <person name="Pang E."/>
            <person name="Cao H."/>
            <person name="Cha H."/>
            <person name="Lin T."/>
            <person name="Zhou Q."/>
            <person name="Shang Y."/>
            <person name="Li Y."/>
            <person name="Ivanov S."/>
            <person name="Sharma T."/>
            <person name="Velzen R.V."/>
            <person name="Ruijter N.D."/>
            <person name="Aanen D.K."/>
            <person name="Win J."/>
            <person name="Kamoun S."/>
            <person name="Bisseling T."/>
            <person name="Huang S."/>
        </authorList>
    </citation>
    <scope>NUCLEOTIDE SEQUENCE [LARGE SCALE GENOMIC DNA]</scope>
    <source>
        <strain evidence="4">DAOM197198w</strain>
    </source>
</reference>
<dbReference type="Gene3D" id="2.60.210.10">
    <property type="entry name" value="Apoptosis, Tumor Necrosis Factor Receptor Associated Protein 2, Chain A"/>
    <property type="match status" value="1"/>
</dbReference>
<evidence type="ECO:0000259" key="2">
    <source>
        <dbReference type="PROSITE" id="PS50097"/>
    </source>
</evidence>
<name>A0A015IER9_RHIIW</name>
<dbReference type="GO" id="GO:0030163">
    <property type="term" value="P:protein catabolic process"/>
    <property type="evidence" value="ECO:0007669"/>
    <property type="project" value="UniProtKB-ARBA"/>
</dbReference>
<dbReference type="SUPFAM" id="SSF49599">
    <property type="entry name" value="TRAF domain-like"/>
    <property type="match status" value="1"/>
</dbReference>
<dbReference type="SMART" id="SM00225">
    <property type="entry name" value="BTB"/>
    <property type="match status" value="1"/>
</dbReference>
<dbReference type="InterPro" id="IPR011333">
    <property type="entry name" value="SKP1/BTB/POZ_sf"/>
</dbReference>
<sequence length="421" mass="48429">MSFKVRSGFEFTLLNYNNLSTKVYSPPFATSLDTFWQLKFKPTSKGNPEYCSVYLVAIPSHEEGGTTSAWTNRATYSADIYIKHPETLNEIKKATLDTTKFSAIKPLRGWNRFCKKTLLPSDQIILGIEFDKTEFGTPDEKPRFPGNGKPFPDDLVTAWADQLNKPEYADVEFKVQGQSIYANTTILMRRSEYFQRMFVGRWVESITYNQGEEEQAQQQQRQQVPTPEEDDDTDMDSNASGSSGINNSISSHKRRRVSDSESDDEDDDRSVRSICSSLPIRSKRIVIDVTDFHPDTFLEMLRFLYTNRVSFGTRESPTSPTNLFKIADKYLIENLQQHAKVKLFRGLNMNNAAEFLFSTAWQYDELRDHVMNYVVQNFQIVCKTPGFKSITSNPSNYPQFHNLITEILRKVFADDDSDYSD</sequence>
<dbReference type="OrthoDB" id="194443at2759"/>
<evidence type="ECO:0000313" key="4">
    <source>
        <dbReference type="Proteomes" id="UP000022910"/>
    </source>
</evidence>
<dbReference type="AlphaFoldDB" id="A0A015IER9"/>
<dbReference type="SUPFAM" id="SSF54695">
    <property type="entry name" value="POZ domain"/>
    <property type="match status" value="1"/>
</dbReference>
<dbReference type="HOGENOM" id="CLU_040834_0_0_1"/>
<dbReference type="Gene3D" id="3.30.710.10">
    <property type="entry name" value="Potassium Channel Kv1.1, Chain A"/>
    <property type="match status" value="1"/>
</dbReference>
<proteinExistence type="predicted"/>